<dbReference type="GO" id="GO:0031087">
    <property type="term" value="P:deadenylation-independent decapping of nuclear-transcribed mRNA"/>
    <property type="evidence" value="ECO:0007669"/>
    <property type="project" value="InterPro"/>
</dbReference>
<comment type="caution">
    <text evidence="8">The sequence shown here is derived from an EMBL/GenBank/DDBJ whole genome shotgun (WGS) entry which is preliminary data.</text>
</comment>
<reference evidence="8 9" key="1">
    <citation type="submission" date="2017-06" db="EMBL/GenBank/DDBJ databases">
        <title>Ant-infecting Ophiocordyceps genomes reveal a high diversity of potential behavioral manipulation genes and a possible major role for enterotoxins.</title>
        <authorList>
            <person name="De Bekker C."/>
            <person name="Evans H.C."/>
            <person name="Brachmann A."/>
            <person name="Hughes D.P."/>
        </authorList>
    </citation>
    <scope>NUCLEOTIDE SEQUENCE [LARGE SCALE GENOMIC DNA]</scope>
    <source>
        <strain evidence="8 9">1348a</strain>
    </source>
</reference>
<evidence type="ECO:0000259" key="7">
    <source>
        <dbReference type="Pfam" id="PF24106"/>
    </source>
</evidence>
<dbReference type="InterPro" id="IPR045152">
    <property type="entry name" value="EDC4-like"/>
</dbReference>
<feature type="region of interest" description="Disordered" evidence="6">
    <location>
        <begin position="1"/>
        <end position="212"/>
    </location>
</feature>
<keyword evidence="5" id="KW-0677">Repeat</keyword>
<feature type="region of interest" description="Disordered" evidence="6">
    <location>
        <begin position="1276"/>
        <end position="1333"/>
    </location>
</feature>
<dbReference type="PANTHER" id="PTHR15598:SF5">
    <property type="entry name" value="ENHANCER OF MRNA-DECAPPING PROTEIN 4"/>
    <property type="match status" value="1"/>
</dbReference>
<name>A0A2C5Z9R0_9HYPO</name>
<evidence type="ECO:0000256" key="1">
    <source>
        <dbReference type="ARBA" id="ARBA00004201"/>
    </source>
</evidence>
<evidence type="ECO:0000313" key="9">
    <source>
        <dbReference type="Proteomes" id="UP000224854"/>
    </source>
</evidence>
<feature type="compositionally biased region" description="Low complexity" evidence="6">
    <location>
        <begin position="34"/>
        <end position="50"/>
    </location>
</feature>
<keyword evidence="4" id="KW-0853">WD repeat</keyword>
<evidence type="ECO:0000256" key="5">
    <source>
        <dbReference type="ARBA" id="ARBA00022737"/>
    </source>
</evidence>
<evidence type="ECO:0000256" key="2">
    <source>
        <dbReference type="ARBA" id="ARBA00009639"/>
    </source>
</evidence>
<evidence type="ECO:0000256" key="4">
    <source>
        <dbReference type="ARBA" id="ARBA00022574"/>
    </source>
</evidence>
<protein>
    <recommendedName>
        <fullName evidence="7">EDC4-like protein pdc1 beta-propeller domain-containing protein</fullName>
    </recommendedName>
</protein>
<dbReference type="GO" id="GO:0000932">
    <property type="term" value="C:P-body"/>
    <property type="evidence" value="ECO:0007669"/>
    <property type="project" value="UniProtKB-SubCell"/>
</dbReference>
<feature type="compositionally biased region" description="Polar residues" evidence="6">
    <location>
        <begin position="85"/>
        <end position="96"/>
    </location>
</feature>
<evidence type="ECO:0000313" key="8">
    <source>
        <dbReference type="EMBL" id="PHH78605.1"/>
    </source>
</evidence>
<comment type="subcellular location">
    <subcellularLocation>
        <location evidence="1">Cytoplasm</location>
        <location evidence="1">P-body</location>
    </subcellularLocation>
</comment>
<keyword evidence="9" id="KW-1185">Reference proteome</keyword>
<feature type="compositionally biased region" description="Low complexity" evidence="6">
    <location>
        <begin position="304"/>
        <end position="314"/>
    </location>
</feature>
<dbReference type="FunFam" id="2.130.10.10:FF:000817">
    <property type="entry name" value="WGS project CABT00000000 data, contig 2.15"/>
    <property type="match status" value="1"/>
</dbReference>
<dbReference type="Pfam" id="PF24106">
    <property type="entry name" value="Beta-prop_EDC4L"/>
    <property type="match status" value="1"/>
</dbReference>
<dbReference type="InterPro" id="IPR055393">
    <property type="entry name" value="Beta-prop_EDC4L"/>
</dbReference>
<feature type="compositionally biased region" description="Low complexity" evidence="6">
    <location>
        <begin position="1278"/>
        <end position="1288"/>
    </location>
</feature>
<feature type="compositionally biased region" description="Low complexity" evidence="6">
    <location>
        <begin position="63"/>
        <end position="84"/>
    </location>
</feature>
<feature type="compositionally biased region" description="Polar residues" evidence="6">
    <location>
        <begin position="11"/>
        <end position="24"/>
    </location>
</feature>
<dbReference type="EMBL" id="NJEU01000216">
    <property type="protein sequence ID" value="PHH78605.1"/>
    <property type="molecule type" value="Genomic_DNA"/>
</dbReference>
<dbReference type="OrthoDB" id="21128at2759"/>
<comment type="similarity">
    <text evidence="2">Belongs to the WD repeat EDC4 family.</text>
</comment>
<feature type="compositionally biased region" description="Polar residues" evidence="6">
    <location>
        <begin position="272"/>
        <end position="292"/>
    </location>
</feature>
<dbReference type="InterPro" id="IPR015943">
    <property type="entry name" value="WD40/YVTN_repeat-like_dom_sf"/>
</dbReference>
<dbReference type="Gene3D" id="2.130.10.10">
    <property type="entry name" value="YVTN repeat-like/Quinoprotein amine dehydrogenase"/>
    <property type="match status" value="1"/>
</dbReference>
<feature type="compositionally biased region" description="Polar residues" evidence="6">
    <location>
        <begin position="166"/>
        <end position="175"/>
    </location>
</feature>
<sequence length="1549" mass="169371">MDLPPAPTPPVNSNSGGPSASSLLNLLKFSGQYPQQQQQPQPQQQQQQQQHASPQNQAPLQKPPQHQHYPQQQQQQQQQQQNHQSRQGSFGQNPYQATRIHQPAPSSADPSGLLAALMRGAHEAEEPRQVSQPAAAQGAFAGSPSADTRSYLLNLLNRPKPESSRSNDPTPQSSGGAAGDMNAYFGHYHQQSRPYEPPLQNEPFTEGSAANTGPLAFLQSQDTSSSDMTNLYQQLMGSLNQQQTLIHDQGPQTSTAASSLRLLRTSQRSPAAVSNMQQPRTGSNHSSLTSPRQHALRSMNRTASLQSQQSLHQSAVPSQPTPDTQNVGGDGKESVAEAVSDLADKADRDAREALDRAERDVSHMAIGQENGISSAQALSMAGEQGPLAVAQDDEGHGKADTEAKAVAANASRDDSDTQHAHGTQAAQVVADSWESVDQEEIVVIEETEPPPVRVYNFPMKPWISIALHESAAAPPLFRDESIMDIARLKKEFDPADRNLYTASQTYMTYGMSKQGGLRVIRQDDGKDAKIFTDTKDRIFNVSMSVSPLDGDTLQREREAILGTGISGTVYWVQIKDGEKDRLEEAHLEQYGFALPPPSSPDSDNTGKSRVRASSIHPEFFAVGRGKSINLIWPAYVMQKNMFKNAHDRVVDTDKLFKQCSLKINMGKAGKDFCFSQDDSVVVSLDKAGRVRFWDVRDLTAAKEDSDARGAMPAQTSLEVREALMSLSSTPEGEKNTPTSVLLLDKLRPYQKRCALRYMIVGMKQNHCLQLWDLALGKPVQEFNLPQSSDSDALCSVMYHPPSGIIVIGHPTRNSIYFAHLSAPKYSLKGISQAEYMQRLVAHDSSIPQPESTAVISGVREYSFANRGVIRSLDILANPAMAQDSDEPTVFELYAMHSKGVACLLIKQCELGWTKENKVMDGVDAVKLGVVSVSKLKAPKTPEGSVANDHAQPPRIATRKDVLQPPLMASDGNRLDDEVTAPPKPRVEPKELETPAQSSKENHHERSERKARKKKGKDVDWVNGMEPSPRVAASKAEGSMRAGDAAATCGIPWGLLESTIAGMETRLTGAMSETLKYSLKSLQGRIDEGARARDENFDQRQIKLLDMVSEVLNENTQKVLESLIHSQFTELVIPAVGDHAKKAVKDVLCNNVQPSVQKEIQTAVPNALGRALRSADLVGPLSDRISASVVSAMQQEVVSALTQRLTAALSTLAAQSAQHTAAKIEQQLQGQMERLQAQHAADANKMDQLMACVGRLTDMVSNMASSHSLLQADLMKLRQQQQQQQQPQPETYNASGLQSGLAHLGMRPQAYGNVPPSTSNASAHHGSLAASNHGPAYMSSPHYIRAPQPVAGSHVSAPSDHMAPSNVSVLAGAFANQMSKNDAEADHDMMQQLQHIEKAIQDDRLQDAMLQWIQSGHEKEIFRRCLSAYPPNRFQNIPPLLLLVVIATLSKDLKPNPRLKQEIDWIEMAVRQFGDGLRSQECQGQSFVEVMKSATQTIGLLVARLKPLIASFSEGYPLDPFLANVDKGKMEWIVLSSEHILSFGSPRRYD</sequence>
<proteinExistence type="inferred from homology"/>
<dbReference type="SUPFAM" id="SSF50978">
    <property type="entry name" value="WD40 repeat-like"/>
    <property type="match status" value="1"/>
</dbReference>
<dbReference type="PANTHER" id="PTHR15598">
    <property type="entry name" value="ENHANCER OF MRNA-DECAPPING PROTEIN 4"/>
    <property type="match status" value="1"/>
</dbReference>
<evidence type="ECO:0000256" key="6">
    <source>
        <dbReference type="SAM" id="MobiDB-lite"/>
    </source>
</evidence>
<feature type="region of interest" description="Disordered" evidence="6">
    <location>
        <begin position="937"/>
        <end position="1025"/>
    </location>
</feature>
<feature type="region of interest" description="Disordered" evidence="6">
    <location>
        <begin position="591"/>
        <end position="610"/>
    </location>
</feature>
<organism evidence="8 9">
    <name type="scientific">Ophiocordyceps australis</name>
    <dbReference type="NCBI Taxonomy" id="1399860"/>
    <lineage>
        <taxon>Eukaryota</taxon>
        <taxon>Fungi</taxon>
        <taxon>Dikarya</taxon>
        <taxon>Ascomycota</taxon>
        <taxon>Pezizomycotina</taxon>
        <taxon>Sordariomycetes</taxon>
        <taxon>Hypocreomycetidae</taxon>
        <taxon>Hypocreales</taxon>
        <taxon>Ophiocordycipitaceae</taxon>
        <taxon>Ophiocordyceps</taxon>
    </lineage>
</organism>
<feature type="compositionally biased region" description="Pro residues" evidence="6">
    <location>
        <begin position="1"/>
        <end position="10"/>
    </location>
</feature>
<feature type="region of interest" description="Disordered" evidence="6">
    <location>
        <begin position="266"/>
        <end position="334"/>
    </location>
</feature>
<accession>A0A2C5Z9R0</accession>
<evidence type="ECO:0000256" key="3">
    <source>
        <dbReference type="ARBA" id="ARBA00022490"/>
    </source>
</evidence>
<dbReference type="Proteomes" id="UP000224854">
    <property type="component" value="Unassembled WGS sequence"/>
</dbReference>
<keyword evidence="3" id="KW-0963">Cytoplasm</keyword>
<gene>
    <name evidence="8" type="ORF">CDD82_2947</name>
</gene>
<feature type="compositionally biased region" description="Polar residues" evidence="6">
    <location>
        <begin position="315"/>
        <end position="327"/>
    </location>
</feature>
<feature type="domain" description="EDC4-like protein pdc1 beta-propeller" evidence="7">
    <location>
        <begin position="476"/>
        <end position="820"/>
    </location>
</feature>
<dbReference type="InterPro" id="IPR036322">
    <property type="entry name" value="WD40_repeat_dom_sf"/>
</dbReference>